<accession>A0A051TWA6</accession>
<dbReference type="HOGENOM" id="CLU_2602305_0_0_11"/>
<evidence type="ECO:0000313" key="2">
    <source>
        <dbReference type="Proteomes" id="UP000025947"/>
    </source>
</evidence>
<keyword evidence="2" id="KW-1185">Reference proteome</keyword>
<dbReference type="EMBL" id="JLXW01000010">
    <property type="protein sequence ID" value="KBZ61224.1"/>
    <property type="molecule type" value="Genomic_DNA"/>
</dbReference>
<proteinExistence type="predicted"/>
<dbReference type="Proteomes" id="UP000025947">
    <property type="component" value="Unassembled WGS sequence"/>
</dbReference>
<reference evidence="1 2" key="1">
    <citation type="submission" date="2014-04" db="EMBL/GenBank/DDBJ databases">
        <title>The Genome Sequence of Mycobacterium tuberculosis TKK-01-0051.</title>
        <authorList>
            <consortium name="The Broad Institute Genomics Platform"/>
            <consortium name="The Broad Institute Genome Sequencing Center for Infectious Disease"/>
            <person name="Earl A.M."/>
            <person name="Cohen K."/>
            <person name="Pym A."/>
            <person name="Bishai W."/>
            <person name="Maharaj K."/>
            <person name="Desjardins C."/>
            <person name="Abeel T."/>
            <person name="Young S."/>
            <person name="Zeng Q."/>
            <person name="Gargeya S."/>
            <person name="Abouelleil A."/>
            <person name="Alvarado L."/>
            <person name="Chapman S.B."/>
            <person name="Gainer-Dewar J."/>
            <person name="Goldberg J."/>
            <person name="Griggs A."/>
            <person name="Gujja S."/>
            <person name="Hansen M."/>
            <person name="Howarth C."/>
            <person name="Imamovic A."/>
            <person name="Larimer J."/>
            <person name="Murphy C."/>
            <person name="Naylor J."/>
            <person name="Pearson M."/>
            <person name="Poon T.W."/>
            <person name="Priest M."/>
            <person name="Roberts A."/>
            <person name="Saif S."/>
            <person name="Shea T."/>
            <person name="Sykes S."/>
            <person name="Wortman J."/>
            <person name="Nusbaum C."/>
            <person name="Birren B."/>
        </authorList>
    </citation>
    <scope>NUCLEOTIDE SEQUENCE [LARGE SCALE GENOMIC DNA]</scope>
    <source>
        <strain evidence="1 2">TKK-01-0051</strain>
    </source>
</reference>
<protein>
    <submittedName>
        <fullName evidence="1">Uncharacterized protein</fullName>
    </submittedName>
</protein>
<evidence type="ECO:0000313" key="1">
    <source>
        <dbReference type="EMBL" id="KBZ61224.1"/>
    </source>
</evidence>
<organism evidence="1 2">
    <name type="scientific">Mycobacterium [tuberculosis] TKK-01-0051</name>
    <dbReference type="NCBI Taxonomy" id="1324261"/>
    <lineage>
        <taxon>Bacteria</taxon>
        <taxon>Bacillati</taxon>
        <taxon>Actinomycetota</taxon>
        <taxon>Actinomycetes</taxon>
        <taxon>Mycobacteriales</taxon>
        <taxon>Mycobacteriaceae</taxon>
        <taxon>Mycobacterium</taxon>
        <taxon>Mycobacterium avium complex (MAC)</taxon>
    </lineage>
</organism>
<sequence>MAQYALVTTVIGIGGFSDKAEVDADDPAGESVGRNISANVAGIGSSLEASHQRVSEFGSPQLRAFGGVIGSADSLVVVD</sequence>
<comment type="caution">
    <text evidence="1">The sequence shown here is derived from an EMBL/GenBank/DDBJ whole genome shotgun (WGS) entry which is preliminary data.</text>
</comment>
<dbReference type="AlphaFoldDB" id="A0A051TWA6"/>
<name>A0A051TWA6_9MYCO</name>
<gene>
    <name evidence="1" type="ORF">K875_04175</name>
</gene>